<dbReference type="RefSeq" id="XP_055870624.1">
    <property type="nucleotide sequence ID" value="XM_056014649.1"/>
</dbReference>
<protein>
    <submittedName>
        <fullName evidence="2 3">Uncharacterized protein LOC106077260 isoform X1</fullName>
    </submittedName>
</protein>
<dbReference type="AlphaFoldDB" id="A0A9W2Z6C4"/>
<dbReference type="Proteomes" id="UP001165740">
    <property type="component" value="Chromosome 16"/>
</dbReference>
<name>A0A9W2Z6C4_BIOGL</name>
<gene>
    <name evidence="2 3" type="primary">LOC106077260</name>
</gene>
<dbReference type="RefSeq" id="XP_055870626.1">
    <property type="nucleotide sequence ID" value="XM_056014651.1"/>
</dbReference>
<accession>A0A9W2Z6C4</accession>
<sequence>MDTDLHRLHEYAQLIKDAKSGKTKTQLDIFYNEANFAELFGDDDCIRRTPRYTANTKPALSFRGVILKHGETLTIKLEILPLTTETVCSKVMWSFNVYNRDTDNFEHLGTAEICISSQKCASEIDIQSKIMKKYVHEHFVDLLFKWNVEVTCLFLTESNVHHSASDDIVGYEVPIGNTLDEVIKFLSCEKQNEGETKMTLQSILADIGDCRKKQTNNEDRLQTIERFLFDINCRLSELLQKQDKKQKEDFCQIKKKAAHLEPVKVGQHRNKNILFIGSDLQFIRAFVWQKFRKETFGQNSALNKLQRIVWESEGIDLYVGGVSGSSCRQEILDLMTFCKYFTQEDFHGCIIVVSSAADINIVNMFHDTFLKRKCFLLLLDESQYDCLCGRVKEIIYFHWCRPTFDLLKNSFHHLQAKKFNFDTGIVSPLFHDLKQDQTPWNEQKELHRKLKLVSSFLEATKGTANVENRIEPLTLQTMSLLEHCDRI</sequence>
<evidence type="ECO:0000313" key="3">
    <source>
        <dbReference type="RefSeq" id="XP_055870626.1"/>
    </source>
</evidence>
<proteinExistence type="predicted"/>
<reference evidence="2 3" key="1">
    <citation type="submission" date="2025-04" db="UniProtKB">
        <authorList>
            <consortium name="RefSeq"/>
        </authorList>
    </citation>
    <scope>IDENTIFICATION</scope>
</reference>
<keyword evidence="1" id="KW-1185">Reference proteome</keyword>
<evidence type="ECO:0000313" key="2">
    <source>
        <dbReference type="RefSeq" id="XP_055870624.1"/>
    </source>
</evidence>
<evidence type="ECO:0000313" key="1">
    <source>
        <dbReference type="Proteomes" id="UP001165740"/>
    </source>
</evidence>
<organism evidence="1 3">
    <name type="scientific">Biomphalaria glabrata</name>
    <name type="common">Bloodfluke planorb</name>
    <name type="synonym">Freshwater snail</name>
    <dbReference type="NCBI Taxonomy" id="6526"/>
    <lineage>
        <taxon>Eukaryota</taxon>
        <taxon>Metazoa</taxon>
        <taxon>Spiralia</taxon>
        <taxon>Lophotrochozoa</taxon>
        <taxon>Mollusca</taxon>
        <taxon>Gastropoda</taxon>
        <taxon>Heterobranchia</taxon>
        <taxon>Euthyneura</taxon>
        <taxon>Panpulmonata</taxon>
        <taxon>Hygrophila</taxon>
        <taxon>Lymnaeoidea</taxon>
        <taxon>Planorbidae</taxon>
        <taxon>Biomphalaria</taxon>
    </lineage>
</organism>
<dbReference type="GeneID" id="106077260"/>